<keyword evidence="7 20" id="KW-0121">Carboxypeptidase</keyword>
<evidence type="ECO:0000256" key="7">
    <source>
        <dbReference type="ARBA" id="ARBA00022645"/>
    </source>
</evidence>
<protein>
    <recommendedName>
        <fullName evidence="5">serine-type D-Ala-D-Ala carboxypeptidase</fullName>
        <ecNumber evidence="5">3.4.16.4</ecNumber>
    </recommendedName>
</protein>
<dbReference type="InterPro" id="IPR055372">
    <property type="entry name" value="CBM96"/>
</dbReference>
<dbReference type="GO" id="GO:0009252">
    <property type="term" value="P:peptidoglycan biosynthetic process"/>
    <property type="evidence" value="ECO:0007669"/>
    <property type="project" value="UniProtKB-KW"/>
</dbReference>
<evidence type="ECO:0000256" key="17">
    <source>
        <dbReference type="RuleBase" id="RU004016"/>
    </source>
</evidence>
<evidence type="ECO:0000313" key="21">
    <source>
        <dbReference type="Proteomes" id="UP001157946"/>
    </source>
</evidence>
<keyword evidence="10" id="KW-0378">Hydrolase</keyword>
<keyword evidence="8" id="KW-0645">Protease</keyword>
<evidence type="ECO:0000256" key="10">
    <source>
        <dbReference type="ARBA" id="ARBA00022801"/>
    </source>
</evidence>
<dbReference type="Proteomes" id="UP001157946">
    <property type="component" value="Unassembled WGS sequence"/>
</dbReference>
<dbReference type="Pfam" id="PF24517">
    <property type="entry name" value="CBM96"/>
    <property type="match status" value="1"/>
</dbReference>
<reference evidence="20" key="1">
    <citation type="submission" date="2017-05" db="EMBL/GenBank/DDBJ databases">
        <authorList>
            <person name="Varghese N."/>
            <person name="Submissions S."/>
        </authorList>
    </citation>
    <scope>NUCLEOTIDE SEQUENCE</scope>
    <source>
        <strain evidence="20">DSM 45262</strain>
    </source>
</reference>
<dbReference type="InterPro" id="IPR018044">
    <property type="entry name" value="Peptidase_S11"/>
</dbReference>
<dbReference type="PANTHER" id="PTHR21581">
    <property type="entry name" value="D-ALANYL-D-ALANINE CARBOXYPEPTIDASE"/>
    <property type="match status" value="1"/>
</dbReference>
<comment type="caution">
    <text evidence="20">The sequence shown here is derived from an EMBL/GenBank/DDBJ whole genome shotgun (WGS) entry which is preliminary data.</text>
</comment>
<dbReference type="InterPro" id="IPR015956">
    <property type="entry name" value="Peniciliin-bd_prot_C_sf"/>
</dbReference>
<evidence type="ECO:0000256" key="18">
    <source>
        <dbReference type="SAM" id="SignalP"/>
    </source>
</evidence>
<dbReference type="RefSeq" id="WP_284724127.1">
    <property type="nucleotide sequence ID" value="NZ_FXTU01000002.1"/>
</dbReference>
<feature type="active site" description="Acyl-ester intermediate" evidence="15">
    <location>
        <position position="481"/>
    </location>
</feature>
<dbReference type="PANTHER" id="PTHR21581:SF11">
    <property type="entry name" value="D-ALANYL-D-ALANINE CARBOXYPEPTIDASE DACA"/>
    <property type="match status" value="1"/>
</dbReference>
<evidence type="ECO:0000256" key="6">
    <source>
        <dbReference type="ARBA" id="ARBA00022525"/>
    </source>
</evidence>
<comment type="function">
    <text evidence="1">Removes C-terminal D-alanyl residues from sugar-peptide cell wall precursors.</text>
</comment>
<name>A0AA45WMI6_9BACL</name>
<feature type="binding site" evidence="16">
    <location>
        <position position="662"/>
    </location>
    <ligand>
        <name>substrate</name>
    </ligand>
</feature>
<feature type="domain" description="Peptidase S11 D-Ala-D-Ala carboxypeptidase A C-terminal" evidence="19">
    <location>
        <begin position="712"/>
        <end position="807"/>
    </location>
</feature>
<proteinExistence type="inferred from homology"/>
<dbReference type="SUPFAM" id="SSF56601">
    <property type="entry name" value="beta-lactamase/transpeptidase-like"/>
    <property type="match status" value="1"/>
</dbReference>
<accession>A0AA45WMI6</accession>
<dbReference type="SMART" id="SM00936">
    <property type="entry name" value="PBP5_C"/>
    <property type="match status" value="1"/>
</dbReference>
<dbReference type="InterPro" id="IPR037167">
    <property type="entry name" value="Peptidase_S11_C_sf"/>
</dbReference>
<dbReference type="InterPro" id="IPR012338">
    <property type="entry name" value="Beta-lactam/transpept-like"/>
</dbReference>
<evidence type="ECO:0000256" key="9">
    <source>
        <dbReference type="ARBA" id="ARBA00022729"/>
    </source>
</evidence>
<comment type="similarity">
    <text evidence="4 17">Belongs to the peptidase S11 family.</text>
</comment>
<dbReference type="SUPFAM" id="SSF69189">
    <property type="entry name" value="Penicillin-binding protein associated domain"/>
    <property type="match status" value="1"/>
</dbReference>
<evidence type="ECO:0000256" key="8">
    <source>
        <dbReference type="ARBA" id="ARBA00022670"/>
    </source>
</evidence>
<feature type="active site" description="Proton acceptor" evidence="15">
    <location>
        <position position="484"/>
    </location>
</feature>
<dbReference type="EMBL" id="FXTU01000002">
    <property type="protein sequence ID" value="SMP14455.1"/>
    <property type="molecule type" value="Genomic_DNA"/>
</dbReference>
<comment type="pathway">
    <text evidence="3">Cell wall biogenesis; peptidoglycan biosynthesis.</text>
</comment>
<dbReference type="NCBIfam" id="NF033679">
    <property type="entry name" value="DNRLRE_dom"/>
    <property type="match status" value="1"/>
</dbReference>
<evidence type="ECO:0000256" key="15">
    <source>
        <dbReference type="PIRSR" id="PIRSR618044-1"/>
    </source>
</evidence>
<evidence type="ECO:0000256" key="16">
    <source>
        <dbReference type="PIRSR" id="PIRSR618044-2"/>
    </source>
</evidence>
<dbReference type="InterPro" id="IPR012907">
    <property type="entry name" value="Peptidase_S11_C"/>
</dbReference>
<evidence type="ECO:0000256" key="11">
    <source>
        <dbReference type="ARBA" id="ARBA00022960"/>
    </source>
</evidence>
<keyword evidence="9 18" id="KW-0732">Signal</keyword>
<keyword evidence="21" id="KW-1185">Reference proteome</keyword>
<keyword evidence="6" id="KW-0964">Secreted</keyword>
<dbReference type="GO" id="GO:0071555">
    <property type="term" value="P:cell wall organization"/>
    <property type="evidence" value="ECO:0007669"/>
    <property type="project" value="UniProtKB-KW"/>
</dbReference>
<sequence length="819" mass="92190">MKRPAKRRQWLSIPLLTAMVAMLFLSPNPSVFAQNKTKPEPMGKVKELVELRTEKSKTYIKNDGKTYVTEQYLEPVHYNKNGAWIDIREQRKAKMKANTAGAGMTYIELGHATRFAFAGLSTSPSLIRFEQGPVKVDFGLIDGKRVAVKQLDHGIRYPNVYEGTDLVYKVGVTGVKEEWVLHKYTGRSVFTMALKAKHAKPKLQKDGSIQFINAKGQSVFEVPAPFMYDQQDASSHKVKFALRQQNGVTYLDIKADDKWLRDPKRVYPVVIDPTVGLQGVKQTYDNLVSSKNPTQNYRLFPYVITGTHADYGVARTYLKFDLPALPTGAKIKDAKLFLHQYATAQEEQVDVHPVTSEWTSGGLTWQNQPTVGAAVTQTNVAGAGEYAWDLTELSKNWYSGTPNYGISLRHHTESNDRKSFRSSDYVDDITKRPKLLITYQVDPNVPIAEPKMEAKSYILMDYQTGLPLFGRQMDQPLPPASMTKMMTEYIVLEEIRNNKLTWDEMVQVSPRAAGINEAQIDLEAGELMSVKDLFMGMAVYSANDATAALAERVSGSETQFVHRMNETAKALGLRNTHFRNATGLEMTDYPDPPQVDGEHVMSARDAAVLARTLLQEHPEFTQMISVSQYTFRPGTERQKKVVNWNRMLPGFDHYYPGVDGLKTGSTQAAGYCFTGTAQQEGRRLITVVMGASSEDGRFLETKKLFDYGFNQFETATLLKRGEVIQGAKLRVPNGDGQYVPVVSKYDIRLPIHRGERDQYEIKVRFFTGLKAPLKAGAIVGEAQVLYRGKPLQTMTTFPVSITQRVEPAGQLERFFQKLW</sequence>
<dbReference type="Pfam" id="PF25778">
    <property type="entry name" value="DUF7948"/>
    <property type="match status" value="1"/>
</dbReference>
<dbReference type="PRINTS" id="PR00725">
    <property type="entry name" value="DADACBPTASE1"/>
</dbReference>
<evidence type="ECO:0000256" key="13">
    <source>
        <dbReference type="ARBA" id="ARBA00023316"/>
    </source>
</evidence>
<comment type="catalytic activity">
    <reaction evidence="14">
        <text>Preferential cleavage: (Ac)2-L-Lys-D-Ala-|-D-Ala. Also transpeptidation of peptidyl-alanyl moieties that are N-acyl substituents of D-alanine.</text>
        <dbReference type="EC" id="3.4.16.4"/>
    </reaction>
</comment>
<dbReference type="Pfam" id="PF00768">
    <property type="entry name" value="Peptidase_S11"/>
    <property type="match status" value="1"/>
</dbReference>
<keyword evidence="13" id="KW-0961">Cell wall biogenesis/degradation</keyword>
<evidence type="ECO:0000256" key="12">
    <source>
        <dbReference type="ARBA" id="ARBA00022984"/>
    </source>
</evidence>
<dbReference type="EC" id="3.4.16.4" evidence="5"/>
<feature type="chain" id="PRO_5041450872" description="serine-type D-Ala-D-Ala carboxypeptidase" evidence="18">
    <location>
        <begin position="34"/>
        <end position="819"/>
    </location>
</feature>
<dbReference type="GO" id="GO:0008360">
    <property type="term" value="P:regulation of cell shape"/>
    <property type="evidence" value="ECO:0007669"/>
    <property type="project" value="UniProtKB-KW"/>
</dbReference>
<feature type="signal peptide" evidence="18">
    <location>
        <begin position="1"/>
        <end position="33"/>
    </location>
</feature>
<dbReference type="Gene3D" id="3.40.710.10">
    <property type="entry name" value="DD-peptidase/beta-lactamase superfamily"/>
    <property type="match status" value="1"/>
</dbReference>
<keyword evidence="12" id="KW-0573">Peptidoglycan synthesis</keyword>
<evidence type="ECO:0000256" key="4">
    <source>
        <dbReference type="ARBA" id="ARBA00007164"/>
    </source>
</evidence>
<evidence type="ECO:0000256" key="5">
    <source>
        <dbReference type="ARBA" id="ARBA00012448"/>
    </source>
</evidence>
<evidence type="ECO:0000256" key="1">
    <source>
        <dbReference type="ARBA" id="ARBA00003217"/>
    </source>
</evidence>
<evidence type="ECO:0000256" key="2">
    <source>
        <dbReference type="ARBA" id="ARBA00004613"/>
    </source>
</evidence>
<organism evidence="20 21">
    <name type="scientific">Laceyella tengchongensis</name>
    <dbReference type="NCBI Taxonomy" id="574699"/>
    <lineage>
        <taxon>Bacteria</taxon>
        <taxon>Bacillati</taxon>
        <taxon>Bacillota</taxon>
        <taxon>Bacilli</taxon>
        <taxon>Bacillales</taxon>
        <taxon>Thermoactinomycetaceae</taxon>
        <taxon>Laceyella</taxon>
    </lineage>
</organism>
<dbReference type="GO" id="GO:0005576">
    <property type="term" value="C:extracellular region"/>
    <property type="evidence" value="ECO:0007669"/>
    <property type="project" value="UniProtKB-SubCell"/>
</dbReference>
<dbReference type="AlphaFoldDB" id="A0AA45WMI6"/>
<dbReference type="InterPro" id="IPR057708">
    <property type="entry name" value="DUF7948"/>
</dbReference>
<dbReference type="InterPro" id="IPR001967">
    <property type="entry name" value="Peptidase_S11_N"/>
</dbReference>
<evidence type="ECO:0000256" key="3">
    <source>
        <dbReference type="ARBA" id="ARBA00004752"/>
    </source>
</evidence>
<evidence type="ECO:0000313" key="20">
    <source>
        <dbReference type="EMBL" id="SMP14455.1"/>
    </source>
</evidence>
<gene>
    <name evidence="20" type="ORF">SAMN06265361_102584</name>
</gene>
<dbReference type="Pfam" id="PF07943">
    <property type="entry name" value="PBP5_C"/>
    <property type="match status" value="1"/>
</dbReference>
<keyword evidence="11" id="KW-0133">Cell shape</keyword>
<evidence type="ECO:0000259" key="19">
    <source>
        <dbReference type="SMART" id="SM00936"/>
    </source>
</evidence>
<dbReference type="GO" id="GO:0006508">
    <property type="term" value="P:proteolysis"/>
    <property type="evidence" value="ECO:0007669"/>
    <property type="project" value="UniProtKB-KW"/>
</dbReference>
<dbReference type="GO" id="GO:0009002">
    <property type="term" value="F:serine-type D-Ala-D-Ala carboxypeptidase activity"/>
    <property type="evidence" value="ECO:0007669"/>
    <property type="project" value="UniProtKB-EC"/>
</dbReference>
<evidence type="ECO:0000256" key="14">
    <source>
        <dbReference type="ARBA" id="ARBA00034000"/>
    </source>
</evidence>
<feature type="active site" evidence="15">
    <location>
        <position position="541"/>
    </location>
</feature>
<comment type="subcellular location">
    <subcellularLocation>
        <location evidence="2">Secreted</location>
    </subcellularLocation>
</comment>
<dbReference type="Gene3D" id="2.60.410.10">
    <property type="entry name" value="D-Ala-D-Ala carboxypeptidase, C-terminal domain"/>
    <property type="match status" value="1"/>
</dbReference>